<feature type="compositionally biased region" description="Basic and acidic residues" evidence="2">
    <location>
        <begin position="108"/>
        <end position="138"/>
    </location>
</feature>
<feature type="region of interest" description="Disordered" evidence="2">
    <location>
        <begin position="344"/>
        <end position="364"/>
    </location>
</feature>
<keyword evidence="4" id="KW-1185">Reference proteome</keyword>
<feature type="compositionally biased region" description="Low complexity" evidence="2">
    <location>
        <begin position="268"/>
        <end position="279"/>
    </location>
</feature>
<feature type="compositionally biased region" description="Polar residues" evidence="2">
    <location>
        <begin position="632"/>
        <end position="648"/>
    </location>
</feature>
<feature type="compositionally biased region" description="Polar residues" evidence="2">
    <location>
        <begin position="69"/>
        <end position="79"/>
    </location>
</feature>
<feature type="compositionally biased region" description="Low complexity" evidence="2">
    <location>
        <begin position="503"/>
        <end position="525"/>
    </location>
</feature>
<feature type="region of interest" description="Disordered" evidence="2">
    <location>
        <begin position="1"/>
        <end position="293"/>
    </location>
</feature>
<organism evidence="3 4">
    <name type="scientific">Mycena rosella</name>
    <name type="common">Pink bonnet</name>
    <name type="synonym">Agaricus rosellus</name>
    <dbReference type="NCBI Taxonomy" id="1033263"/>
    <lineage>
        <taxon>Eukaryota</taxon>
        <taxon>Fungi</taxon>
        <taxon>Dikarya</taxon>
        <taxon>Basidiomycota</taxon>
        <taxon>Agaricomycotina</taxon>
        <taxon>Agaricomycetes</taxon>
        <taxon>Agaricomycetidae</taxon>
        <taxon>Agaricales</taxon>
        <taxon>Marasmiineae</taxon>
        <taxon>Mycenaceae</taxon>
        <taxon>Mycena</taxon>
    </lineage>
</organism>
<evidence type="ECO:0000313" key="3">
    <source>
        <dbReference type="EMBL" id="KAJ7665515.1"/>
    </source>
</evidence>
<feature type="compositionally biased region" description="Low complexity" evidence="2">
    <location>
        <begin position="540"/>
        <end position="552"/>
    </location>
</feature>
<evidence type="ECO:0000256" key="1">
    <source>
        <dbReference type="SAM" id="Coils"/>
    </source>
</evidence>
<feature type="compositionally biased region" description="Basic and acidic residues" evidence="2">
    <location>
        <begin position="197"/>
        <end position="214"/>
    </location>
</feature>
<name>A0AAD7G6S4_MYCRO</name>
<feature type="compositionally biased region" description="Low complexity" evidence="2">
    <location>
        <begin position="154"/>
        <end position="167"/>
    </location>
</feature>
<comment type="caution">
    <text evidence="3">The sequence shown here is derived from an EMBL/GenBank/DDBJ whole genome shotgun (WGS) entry which is preliminary data.</text>
</comment>
<feature type="compositionally biased region" description="Polar residues" evidence="2">
    <location>
        <begin position="36"/>
        <end position="55"/>
    </location>
</feature>
<feature type="region of interest" description="Disordered" evidence="2">
    <location>
        <begin position="479"/>
        <end position="694"/>
    </location>
</feature>
<feature type="region of interest" description="Disordered" evidence="2">
    <location>
        <begin position="429"/>
        <end position="467"/>
    </location>
</feature>
<reference evidence="3" key="1">
    <citation type="submission" date="2023-03" db="EMBL/GenBank/DDBJ databases">
        <title>Massive genome expansion in bonnet fungi (Mycena s.s.) driven by repeated elements and novel gene families across ecological guilds.</title>
        <authorList>
            <consortium name="Lawrence Berkeley National Laboratory"/>
            <person name="Harder C.B."/>
            <person name="Miyauchi S."/>
            <person name="Viragh M."/>
            <person name="Kuo A."/>
            <person name="Thoen E."/>
            <person name="Andreopoulos B."/>
            <person name="Lu D."/>
            <person name="Skrede I."/>
            <person name="Drula E."/>
            <person name="Henrissat B."/>
            <person name="Morin E."/>
            <person name="Kohler A."/>
            <person name="Barry K."/>
            <person name="LaButti K."/>
            <person name="Morin E."/>
            <person name="Salamov A."/>
            <person name="Lipzen A."/>
            <person name="Mereny Z."/>
            <person name="Hegedus B."/>
            <person name="Baldrian P."/>
            <person name="Stursova M."/>
            <person name="Weitz H."/>
            <person name="Taylor A."/>
            <person name="Grigoriev I.V."/>
            <person name="Nagy L.G."/>
            <person name="Martin F."/>
            <person name="Kauserud H."/>
        </authorList>
    </citation>
    <scope>NUCLEOTIDE SEQUENCE</scope>
    <source>
        <strain evidence="3">CBHHK067</strain>
    </source>
</reference>
<gene>
    <name evidence="3" type="ORF">B0H17DRAFT_990914</name>
</gene>
<dbReference type="EMBL" id="JARKIE010000216">
    <property type="protein sequence ID" value="KAJ7665515.1"/>
    <property type="molecule type" value="Genomic_DNA"/>
</dbReference>
<protein>
    <submittedName>
        <fullName evidence="3">Uncharacterized protein</fullName>
    </submittedName>
</protein>
<evidence type="ECO:0000313" key="4">
    <source>
        <dbReference type="Proteomes" id="UP001221757"/>
    </source>
</evidence>
<feature type="coiled-coil region" evidence="1">
    <location>
        <begin position="364"/>
        <end position="391"/>
    </location>
</feature>
<feature type="compositionally biased region" description="Low complexity" evidence="2">
    <location>
        <begin position="433"/>
        <end position="452"/>
    </location>
</feature>
<evidence type="ECO:0000256" key="2">
    <source>
        <dbReference type="SAM" id="MobiDB-lite"/>
    </source>
</evidence>
<feature type="compositionally biased region" description="Pro residues" evidence="2">
    <location>
        <begin position="231"/>
        <end position="245"/>
    </location>
</feature>
<accession>A0AAD7G6S4</accession>
<dbReference type="AlphaFoldDB" id="A0AAD7G6S4"/>
<dbReference type="Proteomes" id="UP001221757">
    <property type="component" value="Unassembled WGS sequence"/>
</dbReference>
<feature type="compositionally biased region" description="Polar residues" evidence="2">
    <location>
        <begin position="600"/>
        <end position="619"/>
    </location>
</feature>
<proteinExistence type="predicted"/>
<sequence length="709" mass="75785">MQSPKQQRRMTAPASSLQPPKGGYQQPPSGRPPSPLRNTFVPNTFTGIDPQSSGSGDEDDDRHDWARSPSPTSSVSQMAASFVRSVGSLMATPRSPSTLPTDLELEAEAARERDRSRRLAEDILTREAQDRRLVEERVLAMMESTKSLPPPPSRSQSLDPPSPSSSQKEAGGWWAAAKNRLTPTKDLTPAQQVIQEAKAREKDKRNSKGKEKEWPANTQAKYTNPTFTSLIPPPQRRPVPDPSSPISPTHTPSRPHLSNANMPPNLTPSPMRYESSSSSPREREKESPPLYAHFDETTGTLDVHVTLLTIAKRFEKLEKWTVGHVRALEERMGDVERWLVDKENEREQSLHESPKNKEEGSEGLSEIREGLQELQSRVSSLGREMAKLAIAPANLSHTTQARYPAEIAAAPLTPSSSFAIPGASPRSISGGYTASESTSPPMASSASATGSTRLPYPTGDYASPPDSTIVSQDVFAASPTQSLKPRPVSGLPGTEAGAGLLPSSTSSASTSYSNASYSTTSSMSSGLPAKGNDLPLPKASPRSGGRGSVSPTPRKRYTVALGGSVESDSESGPELGTAMFSSSEDGDEFGGDTIGKSASARMSRNQNISGKDVFSTPTAPSKEPRMRAQSAYGLSSILQASPTTTPLSGSRPLPHGRSRSIDRFGTGNFVDPLVLRKQSGGGGKESGKPVGNRKVPVGQLVAFFDGDRK</sequence>
<keyword evidence="1" id="KW-0175">Coiled coil</keyword>
<feature type="compositionally biased region" description="Polar residues" evidence="2">
    <location>
        <begin position="216"/>
        <end position="229"/>
    </location>
</feature>
<feature type="compositionally biased region" description="Low complexity" evidence="2">
    <location>
        <begin position="246"/>
        <end position="256"/>
    </location>
</feature>